<proteinExistence type="predicted"/>
<accession>A0A8D8WLT2</accession>
<name>A0A8D8WLT2_9HEMI</name>
<dbReference type="AlphaFoldDB" id="A0A8D8WLT2"/>
<protein>
    <submittedName>
        <fullName evidence="1">Uncharacterized protein</fullName>
    </submittedName>
</protein>
<evidence type="ECO:0000313" key="1">
    <source>
        <dbReference type="EMBL" id="CAG6662704.1"/>
    </source>
</evidence>
<reference evidence="1" key="1">
    <citation type="submission" date="2021-05" db="EMBL/GenBank/DDBJ databases">
        <authorList>
            <person name="Alioto T."/>
            <person name="Alioto T."/>
            <person name="Gomez Garrido J."/>
        </authorList>
    </citation>
    <scope>NUCLEOTIDE SEQUENCE</scope>
</reference>
<dbReference type="EMBL" id="HBUF01203357">
    <property type="protein sequence ID" value="CAG6662704.1"/>
    <property type="molecule type" value="Transcribed_RNA"/>
</dbReference>
<organism evidence="1">
    <name type="scientific">Cacopsylla melanoneura</name>
    <dbReference type="NCBI Taxonomy" id="428564"/>
    <lineage>
        <taxon>Eukaryota</taxon>
        <taxon>Metazoa</taxon>
        <taxon>Ecdysozoa</taxon>
        <taxon>Arthropoda</taxon>
        <taxon>Hexapoda</taxon>
        <taxon>Insecta</taxon>
        <taxon>Pterygota</taxon>
        <taxon>Neoptera</taxon>
        <taxon>Paraneoptera</taxon>
        <taxon>Hemiptera</taxon>
        <taxon>Sternorrhyncha</taxon>
        <taxon>Psylloidea</taxon>
        <taxon>Psyllidae</taxon>
        <taxon>Psyllinae</taxon>
        <taxon>Cacopsylla</taxon>
    </lineage>
</organism>
<sequence length="99" mass="11607">MIFCVMRRTKFPRNPEKLFGEESRKRAYVTLCPFSRSVLNYGDSYHISVARLWNSLHRDIRDSQNFPGEVPQRITKLAKLIKIEWLGGRAPLGEPCHFK</sequence>